<dbReference type="Gene3D" id="1.20.200.10">
    <property type="entry name" value="Fumarase/aspartase (Central domain)"/>
    <property type="match status" value="1"/>
</dbReference>
<organism evidence="3 4">
    <name type="scientific">Penicillium atrosanguineum</name>
    <dbReference type="NCBI Taxonomy" id="1132637"/>
    <lineage>
        <taxon>Eukaryota</taxon>
        <taxon>Fungi</taxon>
        <taxon>Dikarya</taxon>
        <taxon>Ascomycota</taxon>
        <taxon>Pezizomycotina</taxon>
        <taxon>Eurotiomycetes</taxon>
        <taxon>Eurotiomycetidae</taxon>
        <taxon>Eurotiales</taxon>
        <taxon>Aspergillaceae</taxon>
        <taxon>Penicillium</taxon>
    </lineage>
</organism>
<dbReference type="InterPro" id="IPR022313">
    <property type="entry name" value="Phe/His_NH3-lyase_AS"/>
</dbReference>
<dbReference type="EMBL" id="JAPZBO010000005">
    <property type="protein sequence ID" value="KAJ5315540.1"/>
    <property type="molecule type" value="Genomic_DNA"/>
</dbReference>
<evidence type="ECO:0000256" key="1">
    <source>
        <dbReference type="ARBA" id="ARBA00007238"/>
    </source>
</evidence>
<dbReference type="GO" id="GO:0006559">
    <property type="term" value="P:L-phenylalanine catabolic process"/>
    <property type="evidence" value="ECO:0007669"/>
    <property type="project" value="InterPro"/>
</dbReference>
<gene>
    <name evidence="3" type="ORF">N7476_005847</name>
</gene>
<dbReference type="InterPro" id="IPR008948">
    <property type="entry name" value="L-Aspartase-like"/>
</dbReference>
<dbReference type="SUPFAM" id="SSF48557">
    <property type="entry name" value="L-aspartase-like"/>
    <property type="match status" value="1"/>
</dbReference>
<dbReference type="CDD" id="cd00332">
    <property type="entry name" value="PAL-HAL"/>
    <property type="match status" value="1"/>
</dbReference>
<evidence type="ECO:0008006" key="5">
    <source>
        <dbReference type="Google" id="ProtNLM"/>
    </source>
</evidence>
<dbReference type="PANTHER" id="PTHR10362">
    <property type="entry name" value="HISTIDINE AMMONIA-LYASE"/>
    <property type="match status" value="1"/>
</dbReference>
<protein>
    <recommendedName>
        <fullName evidence="5">Phenylalanine ammonia-lyase</fullName>
    </recommendedName>
</protein>
<dbReference type="Gene3D" id="1.10.275.10">
    <property type="entry name" value="Fumarase/aspartase (N-terminal domain)"/>
    <property type="match status" value="1"/>
</dbReference>
<dbReference type="Proteomes" id="UP001147746">
    <property type="component" value="Unassembled WGS sequence"/>
</dbReference>
<dbReference type="InterPro" id="IPR024083">
    <property type="entry name" value="Fumarase/histidase_N"/>
</dbReference>
<reference evidence="3" key="2">
    <citation type="journal article" date="2023" name="IMA Fungus">
        <title>Comparative genomic study of the Penicillium genus elucidates a diverse pangenome and 15 lateral gene transfer events.</title>
        <authorList>
            <person name="Petersen C."/>
            <person name="Sorensen T."/>
            <person name="Nielsen M.R."/>
            <person name="Sondergaard T.E."/>
            <person name="Sorensen J.L."/>
            <person name="Fitzpatrick D.A."/>
            <person name="Frisvad J.C."/>
            <person name="Nielsen K.L."/>
        </authorList>
    </citation>
    <scope>NUCLEOTIDE SEQUENCE</scope>
    <source>
        <strain evidence="3">IBT 21472</strain>
    </source>
</reference>
<dbReference type="GO" id="GO:0005737">
    <property type="term" value="C:cytoplasm"/>
    <property type="evidence" value="ECO:0007669"/>
    <property type="project" value="InterPro"/>
</dbReference>
<evidence type="ECO:0000313" key="3">
    <source>
        <dbReference type="EMBL" id="KAJ5315540.1"/>
    </source>
</evidence>
<dbReference type="GO" id="GO:0016841">
    <property type="term" value="F:ammonia-lyase activity"/>
    <property type="evidence" value="ECO:0007669"/>
    <property type="project" value="InterPro"/>
</dbReference>
<dbReference type="InterPro" id="IPR023144">
    <property type="entry name" value="Phe_NH3-lyase_shielding_dom_sf"/>
</dbReference>
<dbReference type="InterPro" id="IPR005922">
    <property type="entry name" value="Phe_NH3-lyase"/>
</dbReference>
<comment type="caution">
    <text evidence="3">The sequence shown here is derived from an EMBL/GenBank/DDBJ whole genome shotgun (WGS) entry which is preliminary data.</text>
</comment>
<sequence>MVLLLTKCGADERSIHFPRTLLVIAGQEPRVDSLIPTIKFSPRSGATVPTSPASHKEDTLRSWTKLDSVVQKGCVDLDGEALDIASVAAVARNGCGAQVSNDPRVAQKVLAGVQTLTEYLAKGYSIYGVNTGFGGSADTRTTDTMRLQESLLQLTQAGILTSSDCTSRVGDYNLGSHAMPVAWVRATMLVRCNHLLRGHSGVRLEIIEAMLKMLREGFTPLVPLRGSISASGDLMPLSYLVAVLEGNPDINVHWDCKPEAKVVSTSTALEMTGIKPFVLGPKEGLGLVNGAAASAAVASLAAHEASQLVILAQSLTAMTCEAMMGNAENYHEFPARIRPHPGQIEVAANIRNGLDGSKLVETSDRKDRFRPGLIQDRYALRGASQWLGPVVEDLGLAVQQLTIELNSTQDNPVIDSETQEVYSCSNFQAASVSVAMGKVREGLQMVGKLLFSYSSELINPDMNKGLPPNLAVDDPSLSFTMKGVDISMASYMSELGFLANSVTSHVQSAEMHNQPINSLALISARYTLQAVELVSMMSAAQLYVVCQALDLRLLHETFLNELDSVVQTTLSELLISTDKETMGLLQAGIIKAIRASWKESARADLSFRIQGLSTVMAPILLTQSKNLNVEDPIAMIESVQKRISQDAQSLFEVTRSRTMSGELNAESSLGSASKSLYCFVRRDLNVPFHCGLLEHPTIDSKTPGVPQRPRKTIGSWISIIYEAIRDGRIRAPLS</sequence>
<dbReference type="NCBIfam" id="TIGR01226">
    <property type="entry name" value="phe_am_lyase"/>
    <property type="match status" value="1"/>
</dbReference>
<accession>A0A9W9PWJ8</accession>
<evidence type="ECO:0000256" key="2">
    <source>
        <dbReference type="RuleBase" id="RU003954"/>
    </source>
</evidence>
<keyword evidence="4" id="KW-1185">Reference proteome</keyword>
<dbReference type="AlphaFoldDB" id="A0A9W9PWJ8"/>
<reference evidence="3" key="1">
    <citation type="submission" date="2022-12" db="EMBL/GenBank/DDBJ databases">
        <authorList>
            <person name="Petersen C."/>
        </authorList>
    </citation>
    <scope>NUCLEOTIDE SEQUENCE</scope>
    <source>
        <strain evidence="3">IBT 21472</strain>
    </source>
</reference>
<name>A0A9W9PWJ8_9EURO</name>
<dbReference type="Gene3D" id="1.10.274.20">
    <property type="entry name" value="Phenylalanine ammonia-lyase 1, domain 3"/>
    <property type="match status" value="1"/>
</dbReference>
<dbReference type="PROSITE" id="PS00488">
    <property type="entry name" value="PAL_HISTIDASE"/>
    <property type="match status" value="1"/>
</dbReference>
<evidence type="ECO:0000313" key="4">
    <source>
        <dbReference type="Proteomes" id="UP001147746"/>
    </source>
</evidence>
<dbReference type="OrthoDB" id="10051290at2759"/>
<dbReference type="InterPro" id="IPR001106">
    <property type="entry name" value="Aromatic_Lyase"/>
</dbReference>
<dbReference type="Pfam" id="PF00221">
    <property type="entry name" value="Lyase_aromatic"/>
    <property type="match status" value="1"/>
</dbReference>
<keyword evidence="2" id="KW-0456">Lyase</keyword>
<comment type="similarity">
    <text evidence="1 2">Belongs to the PAL/histidase family.</text>
</comment>
<proteinExistence type="inferred from homology"/>